<feature type="transmembrane region" description="Helical" evidence="1">
    <location>
        <begin position="49"/>
        <end position="69"/>
    </location>
</feature>
<evidence type="ECO:0000313" key="2">
    <source>
        <dbReference type="EMBL" id="KAF0536937.1"/>
    </source>
</evidence>
<dbReference type="EMBL" id="WTPW01000194">
    <property type="protein sequence ID" value="KAF0536937.1"/>
    <property type="molecule type" value="Genomic_DNA"/>
</dbReference>
<keyword evidence="1" id="KW-1133">Transmembrane helix</keyword>
<protein>
    <submittedName>
        <fullName evidence="2">Uncharacterized protein</fullName>
    </submittedName>
</protein>
<keyword evidence="1" id="KW-0472">Membrane</keyword>
<evidence type="ECO:0000313" key="3">
    <source>
        <dbReference type="Proteomes" id="UP000439903"/>
    </source>
</evidence>
<feature type="transmembrane region" description="Helical" evidence="1">
    <location>
        <begin position="151"/>
        <end position="173"/>
    </location>
</feature>
<reference evidence="2 3" key="1">
    <citation type="journal article" date="2019" name="Environ. Microbiol.">
        <title>At the nexus of three kingdoms: the genome of the mycorrhizal fungus Gigaspora margarita provides insights into plant, endobacterial and fungal interactions.</title>
        <authorList>
            <person name="Venice F."/>
            <person name="Ghignone S."/>
            <person name="Salvioli di Fossalunga A."/>
            <person name="Amselem J."/>
            <person name="Novero M."/>
            <person name="Xianan X."/>
            <person name="Sedzielewska Toro K."/>
            <person name="Morin E."/>
            <person name="Lipzen A."/>
            <person name="Grigoriev I.V."/>
            <person name="Henrissat B."/>
            <person name="Martin F.M."/>
            <person name="Bonfante P."/>
        </authorList>
    </citation>
    <scope>NUCLEOTIDE SEQUENCE [LARGE SCALE GENOMIC DNA]</scope>
    <source>
        <strain evidence="2 3">BEG34</strain>
    </source>
</reference>
<sequence>MWCDNCLLIFPLRAGAMILGSFMAIYQFVGALLLFLYGDFFFFHQYEASIYGGYALLQGLVGLLAVLGFGRRSTLMTRVLVRTYVVVIILGAIRGSLMAWSLFYGQDHIIWECDNGGKRWIDPSTIDPNVPQPIETRLMPATFCYVGLRTAAGYFAFFLALDFILMCYFYFLIWRYNVRLYNDWCDSTLYP</sequence>
<accession>A0A8H4EQY5</accession>
<evidence type="ECO:0000256" key="1">
    <source>
        <dbReference type="SAM" id="Phobius"/>
    </source>
</evidence>
<gene>
    <name evidence="2" type="ORF">F8M41_008779</name>
</gene>
<dbReference type="AlphaFoldDB" id="A0A8H4EQY5"/>
<organism evidence="2 3">
    <name type="scientific">Gigaspora margarita</name>
    <dbReference type="NCBI Taxonomy" id="4874"/>
    <lineage>
        <taxon>Eukaryota</taxon>
        <taxon>Fungi</taxon>
        <taxon>Fungi incertae sedis</taxon>
        <taxon>Mucoromycota</taxon>
        <taxon>Glomeromycotina</taxon>
        <taxon>Glomeromycetes</taxon>
        <taxon>Diversisporales</taxon>
        <taxon>Gigasporaceae</taxon>
        <taxon>Gigaspora</taxon>
    </lineage>
</organism>
<proteinExistence type="predicted"/>
<feature type="transmembrane region" description="Helical" evidence="1">
    <location>
        <begin position="12"/>
        <end position="37"/>
    </location>
</feature>
<name>A0A8H4EQY5_GIGMA</name>
<dbReference type="Proteomes" id="UP000439903">
    <property type="component" value="Unassembled WGS sequence"/>
</dbReference>
<keyword evidence="1" id="KW-0812">Transmembrane</keyword>
<keyword evidence="3" id="KW-1185">Reference proteome</keyword>
<comment type="caution">
    <text evidence="2">The sequence shown here is derived from an EMBL/GenBank/DDBJ whole genome shotgun (WGS) entry which is preliminary data.</text>
</comment>
<dbReference type="OrthoDB" id="2371309at2759"/>
<feature type="transmembrane region" description="Helical" evidence="1">
    <location>
        <begin position="81"/>
        <end position="103"/>
    </location>
</feature>